<dbReference type="SMART" id="SM00343">
    <property type="entry name" value="ZnF_C2HC"/>
    <property type="match status" value="1"/>
</dbReference>
<keyword evidence="1" id="KW-0863">Zinc-finger</keyword>
<keyword evidence="1" id="KW-0479">Metal-binding</keyword>
<protein>
    <recommendedName>
        <fullName evidence="3">CCHC-type domain-containing protein</fullName>
    </recommendedName>
</protein>
<evidence type="ECO:0000256" key="2">
    <source>
        <dbReference type="SAM" id="MobiDB-lite"/>
    </source>
</evidence>
<feature type="compositionally biased region" description="Basic and acidic residues" evidence="2">
    <location>
        <begin position="215"/>
        <end position="224"/>
    </location>
</feature>
<accession>A0AA38TKI0</accession>
<dbReference type="Proteomes" id="UP001172457">
    <property type="component" value="Chromosome 3"/>
</dbReference>
<dbReference type="InterPro" id="IPR036875">
    <property type="entry name" value="Znf_CCHC_sf"/>
</dbReference>
<evidence type="ECO:0000256" key="1">
    <source>
        <dbReference type="PROSITE-ProRule" id="PRU00047"/>
    </source>
</evidence>
<dbReference type="InterPro" id="IPR001878">
    <property type="entry name" value="Znf_CCHC"/>
</dbReference>
<dbReference type="InterPro" id="IPR054722">
    <property type="entry name" value="PolX-like_BBD"/>
</dbReference>
<dbReference type="AlphaFoldDB" id="A0AA38TKI0"/>
<proteinExistence type="predicted"/>
<dbReference type="Pfam" id="PF00098">
    <property type="entry name" value="zf-CCHC"/>
    <property type="match status" value="1"/>
</dbReference>
<gene>
    <name evidence="4" type="ORF">OSB04_011620</name>
</gene>
<keyword evidence="1" id="KW-0862">Zinc</keyword>
<dbReference type="PANTHER" id="PTHR47592:SF30">
    <property type="entry name" value="CCHC-TYPE DOMAIN-CONTAINING PROTEIN"/>
    <property type="match status" value="1"/>
</dbReference>
<evidence type="ECO:0000313" key="4">
    <source>
        <dbReference type="EMBL" id="KAJ9557006.1"/>
    </source>
</evidence>
<reference evidence="4" key="1">
    <citation type="submission" date="2023-03" db="EMBL/GenBank/DDBJ databases">
        <title>Chromosome-scale reference genome and RAD-based genetic map of yellow starthistle (Centaurea solstitialis) reveal putative structural variation and QTLs associated with invader traits.</title>
        <authorList>
            <person name="Reatini B."/>
            <person name="Cang F.A."/>
            <person name="Jiang Q."/>
            <person name="Mckibben M.T.W."/>
            <person name="Barker M.S."/>
            <person name="Rieseberg L.H."/>
            <person name="Dlugosch K.M."/>
        </authorList>
    </citation>
    <scope>NUCLEOTIDE SEQUENCE</scope>
    <source>
        <strain evidence="4">CAN-66</strain>
        <tissue evidence="4">Leaf</tissue>
    </source>
</reference>
<dbReference type="Gene3D" id="4.10.60.10">
    <property type="entry name" value="Zinc finger, CCHC-type"/>
    <property type="match status" value="1"/>
</dbReference>
<organism evidence="4 5">
    <name type="scientific">Centaurea solstitialis</name>
    <name type="common">yellow star-thistle</name>
    <dbReference type="NCBI Taxonomy" id="347529"/>
    <lineage>
        <taxon>Eukaryota</taxon>
        <taxon>Viridiplantae</taxon>
        <taxon>Streptophyta</taxon>
        <taxon>Embryophyta</taxon>
        <taxon>Tracheophyta</taxon>
        <taxon>Spermatophyta</taxon>
        <taxon>Magnoliopsida</taxon>
        <taxon>eudicotyledons</taxon>
        <taxon>Gunneridae</taxon>
        <taxon>Pentapetalae</taxon>
        <taxon>asterids</taxon>
        <taxon>campanulids</taxon>
        <taxon>Asterales</taxon>
        <taxon>Asteraceae</taxon>
        <taxon>Carduoideae</taxon>
        <taxon>Cardueae</taxon>
        <taxon>Centaureinae</taxon>
        <taxon>Centaurea</taxon>
    </lineage>
</organism>
<evidence type="ECO:0000259" key="3">
    <source>
        <dbReference type="PROSITE" id="PS50158"/>
    </source>
</evidence>
<feature type="region of interest" description="Disordered" evidence="2">
    <location>
        <begin position="383"/>
        <end position="403"/>
    </location>
</feature>
<dbReference type="GO" id="GO:0003676">
    <property type="term" value="F:nucleic acid binding"/>
    <property type="evidence" value="ECO:0007669"/>
    <property type="project" value="InterPro"/>
</dbReference>
<feature type="region of interest" description="Disordered" evidence="2">
    <location>
        <begin position="420"/>
        <end position="439"/>
    </location>
</feature>
<name>A0AA38TKI0_9ASTR</name>
<dbReference type="PROSITE" id="PS50158">
    <property type="entry name" value="ZF_CCHC"/>
    <property type="match status" value="1"/>
</dbReference>
<feature type="region of interest" description="Disordered" evidence="2">
    <location>
        <begin position="210"/>
        <end position="237"/>
    </location>
</feature>
<dbReference type="SUPFAM" id="SSF57756">
    <property type="entry name" value="Retrovirus zinc finger-like domains"/>
    <property type="match status" value="1"/>
</dbReference>
<keyword evidence="5" id="KW-1185">Reference proteome</keyword>
<sequence length="803" mass="91223">MESQLPSENIRLMNQDIVKLDRFDGQNYTRWVEKVKFLLMFHKLFFILDPNLSPIPKNPTPEEETEPDQRAISDLEKQRLLRKEAEALCLGHIKNALSDRLFDLYSPISDPRELWKALEQKYKTHEEGTNKYLVFQYLEFHIVDDKPIMERVHELQVLVNNLNVLSIPIVEHKSEDFSLDDLLERLQTAFLLPKTDDLLQKPDLEQIWEENNPENLRKNLEKSGSRNNHPRAAKSTARTARCLLAPRRIKARAAKMCFFLLEASERLGFWFSHVSLGEGAVSRTRNGPDEWEPPRVSNPRTLGLDVTNTEEMIRGDTSTNRPTPSLTVSCGTVADMEDEDESFTLNLSGSFWGRIEEKHPDDDVPMWILRNRQKVLMQKDLFEKPLADQSSPQQKDETMDEQSDDDFWGNFECVLQEGYEEEAPKEDQSPIQPKDTDFEPSRTCRFECLSRPQEKFGKYGFFLAPKTSFLLPKTDDLLQKPDLQQIWEENILENLRKNLEAGIITLALRKTQLALWEPPRVSNPRSRGIDVTTTEEMIRGDTSTNRSIGRLLRLNQPPLSLIPVKWSKVTPSLTVPCGKNDTRTFLNYIANDQKESFKKPGNQKPKFNNKPKRTGPCHVCGETGHYARECKDRKSGPVANVVDEVANLVANVELGGVYMISSLTRAVAAQGWFMDTGATIHVCGHRRYFGTYRPAPAGTVVVCADGHRADVLGIGDVTLRFKRGRTVSSLARSVPFGFLRYSSPKHETTSSMKCIRASLVVDAPILKYSSTTSADAPYANTLMAVVHFCNGERPCLPAPSGLC</sequence>
<comment type="caution">
    <text evidence="4">The sequence shown here is derived from an EMBL/GenBank/DDBJ whole genome shotgun (WGS) entry which is preliminary data.</text>
</comment>
<dbReference type="PANTHER" id="PTHR47592">
    <property type="entry name" value="PBF68 PROTEIN"/>
    <property type="match status" value="1"/>
</dbReference>
<dbReference type="GO" id="GO:0008270">
    <property type="term" value="F:zinc ion binding"/>
    <property type="evidence" value="ECO:0007669"/>
    <property type="project" value="UniProtKB-KW"/>
</dbReference>
<evidence type="ECO:0000313" key="5">
    <source>
        <dbReference type="Proteomes" id="UP001172457"/>
    </source>
</evidence>
<dbReference type="Pfam" id="PF14223">
    <property type="entry name" value="Retrotran_gag_2"/>
    <property type="match status" value="1"/>
</dbReference>
<feature type="region of interest" description="Disordered" evidence="2">
    <location>
        <begin position="282"/>
        <end position="302"/>
    </location>
</feature>
<feature type="domain" description="CCHC-type" evidence="3">
    <location>
        <begin position="617"/>
        <end position="632"/>
    </location>
</feature>
<dbReference type="Pfam" id="PF22936">
    <property type="entry name" value="Pol_BBD"/>
    <property type="match status" value="1"/>
</dbReference>
<dbReference type="EMBL" id="JARYMX010000003">
    <property type="protein sequence ID" value="KAJ9557006.1"/>
    <property type="molecule type" value="Genomic_DNA"/>
</dbReference>